<protein>
    <submittedName>
        <fullName evidence="1">Predicted GTPase</fullName>
    </submittedName>
</protein>
<organism evidence="1 2">
    <name type="scientific">Yersinia bercovieri ATCC 43970</name>
    <dbReference type="NCBI Taxonomy" id="349968"/>
    <lineage>
        <taxon>Bacteria</taxon>
        <taxon>Pseudomonadati</taxon>
        <taxon>Pseudomonadota</taxon>
        <taxon>Gammaproteobacteria</taxon>
        <taxon>Enterobacterales</taxon>
        <taxon>Yersiniaceae</taxon>
        <taxon>Yersinia</taxon>
    </lineage>
</organism>
<name>A0ABP2E0F8_YERBE</name>
<dbReference type="Proteomes" id="UP000010319">
    <property type="component" value="Unassembled WGS sequence"/>
</dbReference>
<reference evidence="1" key="1">
    <citation type="submission" date="2008-12" db="EMBL/GenBank/DDBJ databases">
        <title>Annotation of the Yersinia bercovieri ATCC 43970 genome.</title>
        <authorList>
            <person name="Read T.D."/>
            <person name="Akmal A."/>
            <person name="Bishop-Lilly K."/>
            <person name="Chen P.E."/>
            <person name="Cook C."/>
            <person name="Kiley M.P."/>
            <person name="Lentz S."/>
            <person name="Mateczun A."/>
            <person name="Nagarajan N."/>
            <person name="Nolan N."/>
            <person name="Osborne B.I."/>
            <person name="Pop M."/>
            <person name="Sozhamannan S."/>
            <person name="Stewart A.C."/>
            <person name="Sulakvelidze A."/>
            <person name="Thomason B."/>
            <person name="Willner K."/>
            <person name="Zwick M.E."/>
        </authorList>
    </citation>
    <scope>NUCLEOTIDE SEQUENCE [LARGE SCALE GENOMIC DNA]</scope>
    <source>
        <strain evidence="1">ATCC 43970</strain>
    </source>
</reference>
<evidence type="ECO:0000313" key="1">
    <source>
        <dbReference type="EMBL" id="EEQ06078.1"/>
    </source>
</evidence>
<proteinExistence type="predicted"/>
<comment type="caution">
    <text evidence="1">The sequence shown here is derived from an EMBL/GenBank/DDBJ whole genome shotgun (WGS) entry which is preliminary data.</text>
</comment>
<gene>
    <name evidence="1" type="ORF">yberc0001_9180</name>
</gene>
<dbReference type="EMBL" id="AALC02000035">
    <property type="protein sequence ID" value="EEQ06078.1"/>
    <property type="molecule type" value="Genomic_DNA"/>
</dbReference>
<sequence>MNALMYMFENGTGEVVREKGEWWCQGREALFGFIWHINLRELK</sequence>
<evidence type="ECO:0000313" key="2">
    <source>
        <dbReference type="Proteomes" id="UP000010319"/>
    </source>
</evidence>
<keyword evidence="2" id="KW-1185">Reference proteome</keyword>
<accession>A0ABP2E0F8</accession>